<sequence>MTTTPAVATRSASPAMRRVVATLDATAWDDNRDARPGQVAEIAEALLDVLAYPTIAPPVRGDEAAPVPADVDELAALLDQPDGELDAGESTMLLQAAMELRRLVDEDRAMTELLGGLS</sequence>
<gene>
    <name evidence="1" type="ORF">AAM4_1475</name>
</gene>
<proteinExistence type="predicted"/>
<evidence type="ECO:0000313" key="1">
    <source>
        <dbReference type="EMBL" id="CED91307.1"/>
    </source>
</evidence>
<dbReference type="EMBL" id="LK995500">
    <property type="protein sequence ID" value="CED91307.1"/>
    <property type="molecule type" value="Genomic_DNA"/>
</dbReference>
<accession>A0A1L7RBN2</accession>
<reference evidence="1" key="1">
    <citation type="submission" date="2014-07" db="EMBL/GenBank/DDBJ databases">
        <authorList>
            <person name="Zhang J.E."/>
            <person name="Yang H."/>
            <person name="Guo J."/>
            <person name="Deng Z."/>
            <person name="Luo H."/>
            <person name="Luo M."/>
            <person name="Zhao B."/>
        </authorList>
    </citation>
    <scope>NUCLEOTIDE SEQUENCE</scope>
    <source>
        <strain evidence="1">AM4</strain>
    </source>
</reference>
<protein>
    <submittedName>
        <fullName evidence="1">Uncharacterized protein</fullName>
    </submittedName>
</protein>
<name>A0A1L7RBN2_9ACTO</name>
<dbReference type="RefSeq" id="WP_210580127.1">
    <property type="nucleotide sequence ID" value="NZ_LK995500.1"/>
</dbReference>
<dbReference type="AlphaFoldDB" id="A0A1L7RBN2"/>
<organism evidence="1">
    <name type="scientific">Actinomyces succiniciruminis</name>
    <dbReference type="NCBI Taxonomy" id="1522002"/>
    <lineage>
        <taxon>Bacteria</taxon>
        <taxon>Bacillati</taxon>
        <taxon>Actinomycetota</taxon>
        <taxon>Actinomycetes</taxon>
        <taxon>Actinomycetales</taxon>
        <taxon>Actinomycetaceae</taxon>
        <taxon>Actinomyces</taxon>
    </lineage>
</organism>